<proteinExistence type="predicted"/>
<protein>
    <recommendedName>
        <fullName evidence="4">IS66 family insertion sequence element accessory protein TnpB</fullName>
    </recommendedName>
</protein>
<evidence type="ECO:0000256" key="1">
    <source>
        <dbReference type="SAM" id="MobiDB-lite"/>
    </source>
</evidence>
<evidence type="ECO:0000313" key="3">
    <source>
        <dbReference type="Proteomes" id="UP000308528"/>
    </source>
</evidence>
<accession>A0A4S4N8N9</accession>
<organism evidence="2 3">
    <name type="scientific">Neolewinella litorea</name>
    <dbReference type="NCBI Taxonomy" id="2562452"/>
    <lineage>
        <taxon>Bacteria</taxon>
        <taxon>Pseudomonadati</taxon>
        <taxon>Bacteroidota</taxon>
        <taxon>Saprospiria</taxon>
        <taxon>Saprospirales</taxon>
        <taxon>Lewinellaceae</taxon>
        <taxon>Neolewinella</taxon>
    </lineage>
</organism>
<reference evidence="2 3" key="1">
    <citation type="submission" date="2019-04" db="EMBL/GenBank/DDBJ databases">
        <title>Lewinella litorea sp. nov., isolated from a marine sand.</title>
        <authorList>
            <person name="Yoon J.-H."/>
        </authorList>
    </citation>
    <scope>NUCLEOTIDE SEQUENCE [LARGE SCALE GENOMIC DNA]</scope>
    <source>
        <strain evidence="2 3">HSMS-39</strain>
    </source>
</reference>
<comment type="caution">
    <text evidence="2">The sequence shown here is derived from an EMBL/GenBank/DDBJ whole genome shotgun (WGS) entry which is preliminary data.</text>
</comment>
<keyword evidence="3" id="KW-1185">Reference proteome</keyword>
<dbReference type="AlphaFoldDB" id="A0A4S4N8N9"/>
<dbReference type="OrthoDB" id="1027998at2"/>
<gene>
    <name evidence="2" type="ORF">E4021_17715</name>
</gene>
<dbReference type="RefSeq" id="WP_136460812.1">
    <property type="nucleotide sequence ID" value="NZ_SRSF01000020.1"/>
</dbReference>
<dbReference type="EMBL" id="SRSF01000020">
    <property type="protein sequence ID" value="THH34351.1"/>
    <property type="molecule type" value="Genomic_DNA"/>
</dbReference>
<evidence type="ECO:0000313" key="2">
    <source>
        <dbReference type="EMBL" id="THH34351.1"/>
    </source>
</evidence>
<name>A0A4S4N8N9_9BACT</name>
<evidence type="ECO:0008006" key="4">
    <source>
        <dbReference type="Google" id="ProtNLM"/>
    </source>
</evidence>
<dbReference type="Proteomes" id="UP000308528">
    <property type="component" value="Unassembled WGS sequence"/>
</dbReference>
<feature type="region of interest" description="Disordered" evidence="1">
    <location>
        <begin position="41"/>
        <end position="60"/>
    </location>
</feature>
<dbReference type="NCBIfam" id="NF047593">
    <property type="entry name" value="IS66_ISAeme5_TnpA"/>
    <property type="match status" value="1"/>
</dbReference>
<sequence>MDKASRMYALLDRQATSGKTIKDFCTTEGISYATFHYWRRRRRRRDSPQPEPAVVGRDGFINLRCSPPQEGITGDASPLSVLLPGGLELKFRSSDPDRLADLLHRLDQRYAQF</sequence>